<dbReference type="Proteomes" id="UP000251889">
    <property type="component" value="Unassembled WGS sequence"/>
</dbReference>
<comment type="caution">
    <text evidence="2">The sequence shown here is derived from an EMBL/GenBank/DDBJ whole genome shotgun (WGS) entry which is preliminary data.</text>
</comment>
<proteinExistence type="predicted"/>
<keyword evidence="3" id="KW-1185">Reference proteome</keyword>
<gene>
    <name evidence="2" type="ORF">DQQ10_17265</name>
</gene>
<accession>A0A364XZ85</accession>
<keyword evidence="2" id="KW-0436">Ligase</keyword>
<evidence type="ECO:0000313" key="2">
    <source>
        <dbReference type="EMBL" id="RAV99793.1"/>
    </source>
</evidence>
<dbReference type="InterPro" id="IPR002761">
    <property type="entry name" value="Diphthami_syn_dom"/>
</dbReference>
<evidence type="ECO:0000313" key="3">
    <source>
        <dbReference type="Proteomes" id="UP000251889"/>
    </source>
</evidence>
<dbReference type="SUPFAM" id="SSF52402">
    <property type="entry name" value="Adenine nucleotide alpha hydrolases-like"/>
    <property type="match status" value="1"/>
</dbReference>
<name>A0A364XZ85_9BACT</name>
<dbReference type="Gene3D" id="3.90.1490.10">
    <property type="entry name" value="putative n-type atp pyrophosphatase, domain 2"/>
    <property type="match status" value="1"/>
</dbReference>
<dbReference type="RefSeq" id="WP_112748139.1">
    <property type="nucleotide sequence ID" value="NZ_QMFY01000009.1"/>
</dbReference>
<dbReference type="Gene3D" id="3.40.50.620">
    <property type="entry name" value="HUPs"/>
    <property type="match status" value="1"/>
</dbReference>
<feature type="domain" description="Diphthamide synthase" evidence="1">
    <location>
        <begin position="6"/>
        <end position="211"/>
    </location>
</feature>
<dbReference type="OrthoDB" id="3572539at2"/>
<dbReference type="GO" id="GO:0017178">
    <property type="term" value="F:diphthine-ammonia ligase activity"/>
    <property type="evidence" value="ECO:0007669"/>
    <property type="project" value="UniProtKB-EC"/>
</dbReference>
<evidence type="ECO:0000259" key="1">
    <source>
        <dbReference type="Pfam" id="PF01902"/>
    </source>
</evidence>
<sequence>MVSRKKITISWSGGKDSAFALFKVMASGEFEIVNLHTVIDKETRRVGLHGIHETLIEQQAAQLGVPLVKLYLTASQDHDTYTALMKSFYKICASDGIEAVMYGDIFLEDLRAFRESLLAESKLEPIFPLWGIDSRMLLSDFIGAGFKTVLCAADASLFAEEDLGRFLDDEFLETLSPTIDPCGECGEFHTFVVGGPIFKSDIAIERKQVVKKTYTYAVTLPDGESEKKESAFWFQDLRLRISS</sequence>
<reference evidence="2 3" key="1">
    <citation type="submission" date="2018-06" db="EMBL/GenBank/DDBJ databases">
        <title>Chryseolinea flavus sp. nov., a member of the phylum Bacteroidetes isolated from soil.</title>
        <authorList>
            <person name="Li Y."/>
            <person name="Wang J."/>
        </authorList>
    </citation>
    <scope>NUCLEOTIDE SEQUENCE [LARGE SCALE GENOMIC DNA]</scope>
    <source>
        <strain evidence="2 3">SDU1-6</strain>
    </source>
</reference>
<dbReference type="NCBIfam" id="TIGR00290">
    <property type="entry name" value="MJ0570_dom"/>
    <property type="match status" value="1"/>
</dbReference>
<protein>
    <submittedName>
        <fullName evidence="2">Diphthine--ammonia ligase</fullName>
        <ecNumber evidence="2">6.3.1.14</ecNumber>
    </submittedName>
</protein>
<dbReference type="AlphaFoldDB" id="A0A364XZ85"/>
<dbReference type="EMBL" id="QMFY01000009">
    <property type="protein sequence ID" value="RAV99793.1"/>
    <property type="molecule type" value="Genomic_DNA"/>
</dbReference>
<dbReference type="InterPro" id="IPR014729">
    <property type="entry name" value="Rossmann-like_a/b/a_fold"/>
</dbReference>
<dbReference type="EC" id="6.3.1.14" evidence="2"/>
<organism evidence="2 3">
    <name type="scientific">Pseudochryseolinea flava</name>
    <dbReference type="NCBI Taxonomy" id="2059302"/>
    <lineage>
        <taxon>Bacteria</taxon>
        <taxon>Pseudomonadati</taxon>
        <taxon>Bacteroidota</taxon>
        <taxon>Cytophagia</taxon>
        <taxon>Cytophagales</taxon>
        <taxon>Fulvivirgaceae</taxon>
        <taxon>Pseudochryseolinea</taxon>
    </lineage>
</organism>
<dbReference type="Pfam" id="PF01902">
    <property type="entry name" value="Diphthami_syn_2"/>
    <property type="match status" value="1"/>
</dbReference>